<dbReference type="GO" id="GO:0005506">
    <property type="term" value="F:iron ion binding"/>
    <property type="evidence" value="ECO:0007669"/>
    <property type="project" value="InterPro"/>
</dbReference>
<reference evidence="3" key="1">
    <citation type="journal article" date="2008" name="ISME J.">
        <title>Genomic patterns of recombination, clonal divergence and environment in marine microbial populations.</title>
        <authorList>
            <person name="Konstantinidis K.T."/>
            <person name="Delong E.F."/>
        </authorList>
    </citation>
    <scope>NUCLEOTIDE SEQUENCE</scope>
</reference>
<gene>
    <name evidence="3" type="ORF">ALOHA_HF4000APKG10F17ctg1g36</name>
</gene>
<dbReference type="InterPro" id="IPR050955">
    <property type="entry name" value="Plant_Biomass_Hydrol_Est"/>
</dbReference>
<protein>
    <recommendedName>
        <fullName evidence="4">Phospholipase/carboxylesterase</fullName>
    </recommendedName>
</protein>
<evidence type="ECO:0000256" key="2">
    <source>
        <dbReference type="SAM" id="MobiDB-lite"/>
    </source>
</evidence>
<dbReference type="EMBL" id="EU016666">
    <property type="protein sequence ID" value="ABZ10136.1"/>
    <property type="molecule type" value="Genomic_DNA"/>
</dbReference>
<dbReference type="Gene3D" id="2.60.130.10">
    <property type="entry name" value="Aromatic compound dioxygenase"/>
    <property type="match status" value="1"/>
</dbReference>
<dbReference type="InterPro" id="IPR015889">
    <property type="entry name" value="Intradiol_dOase_core"/>
</dbReference>
<proteinExistence type="predicted"/>
<organism evidence="3">
    <name type="scientific">uncultured marine microorganism HF4000_APKG10F17</name>
    <dbReference type="NCBI Taxonomy" id="455558"/>
    <lineage>
        <taxon>unclassified sequences</taxon>
        <taxon>environmental samples</taxon>
    </lineage>
</organism>
<dbReference type="PANTHER" id="PTHR43037">
    <property type="entry name" value="UNNAMED PRODUCT-RELATED"/>
    <property type="match status" value="1"/>
</dbReference>
<keyword evidence="1" id="KW-0732">Signal</keyword>
<evidence type="ECO:0000313" key="3">
    <source>
        <dbReference type="EMBL" id="ABZ10136.1"/>
    </source>
</evidence>
<dbReference type="Gene3D" id="3.40.50.1820">
    <property type="entry name" value="alpha/beta hydrolase"/>
    <property type="match status" value="1"/>
</dbReference>
<feature type="compositionally biased region" description="Acidic residues" evidence="2">
    <location>
        <begin position="42"/>
        <end position="59"/>
    </location>
</feature>
<name>B3TC27_9ZZZZ</name>
<evidence type="ECO:0008006" key="4">
    <source>
        <dbReference type="Google" id="ProtNLM"/>
    </source>
</evidence>
<dbReference type="SUPFAM" id="SSF49482">
    <property type="entry name" value="Aromatic compound dioxygenase"/>
    <property type="match status" value="1"/>
</dbReference>
<dbReference type="AlphaFoldDB" id="B3TC27"/>
<dbReference type="InterPro" id="IPR029058">
    <property type="entry name" value="AB_hydrolase_fold"/>
</dbReference>
<evidence type="ECO:0000256" key="1">
    <source>
        <dbReference type="ARBA" id="ARBA00022729"/>
    </source>
</evidence>
<dbReference type="SUPFAM" id="SSF53474">
    <property type="entry name" value="alpha/beta-Hydrolases"/>
    <property type="match status" value="1"/>
</dbReference>
<accession>B3TC27</accession>
<sequence length="732" mass="82585">MGFSTSMRKGYSYLFAILMLATSLAGCLGSEDIKNTEVEEKLEVEDTEPASDNNEDIEKEPDPVVRNWWCSSSGMGGHHVDPAYEGMTKGELSDEDCQLVNEQFAAAIAWAMQWPTLGEAEDDEFHMVVDYVEGMGTHHTRIGNFSMDDDFDPKDPEFPGTRMDGVFEYDRPEFLMYSGTESDSTLVGFAWYVKTNSTTPPEGFAGDNDWWHRHGSLCFRDATFQATGEDLSDEECESGPATNVHLHDYWMVHAWIIEPWLQQYDVFANNHPCLSQEGPITDPEDDCWMEAMHGGMHEHEEEEQTTDDTEDGPCTIYANEGLQSTPNPADWPIIVDDGWLYVDGLTDLIYNESQDPDTAWDDDQSDDMAFEEEEEIKDWMCGYYFGVKVPDGYDDNTKDYPVVMFLHGGHLGSAGEGHWLSGQFHIPDEDPYILVIPTKKEWDWEPQKILDLLTDVKSNMRVNEDRVYLTGLSMGGRGTFIVGSALSDQFAALMPLSPHHEPYSYVSLASGVSYLPIWMSFGNIDVVSSYYMATEMVDALEEEGAYIDFTTLEGWGHWGWEHLYSNELVIGWLLAQERGTPHFYSPGITMQLELTLLDDETGTPVMDKEVWIYHTNMDGQYYWPAEELPVYDTEVDAAIDEVGSDGCSCWKLVTNESGVVILDTIIPGFEGGEGVSHIHLAWIEDFGDGVLLFDSVSEDFIEIYQSIYGNHVFYIETETVDGVVHGQTVVNL</sequence>
<feature type="region of interest" description="Disordered" evidence="2">
    <location>
        <begin position="40"/>
        <end position="60"/>
    </location>
</feature>
<dbReference type="GO" id="GO:0016702">
    <property type="term" value="F:oxidoreductase activity, acting on single donors with incorporation of molecular oxygen, incorporation of two atoms of oxygen"/>
    <property type="evidence" value="ECO:0007669"/>
    <property type="project" value="InterPro"/>
</dbReference>
<dbReference type="PANTHER" id="PTHR43037:SF1">
    <property type="entry name" value="BLL1128 PROTEIN"/>
    <property type="match status" value="1"/>
</dbReference>